<sequence length="361" mass="38057">MKAMVLVGHGDFDKLVWREDWPKPVPAAGEVLIKVGACGLNNTDINTRTAWYATEVTAGVSQASGISGFDVQDTSEGTWGGLPLTFPRIQGADTVGCIEAVGDGVDPTRIGERVIVDPWLLGTGDWMDPVNAPYYGSECDGGFAEYTTIRASNAHRIDSQLTDAELATFPCALTTAETLVLRAEPKPGETVVVTGASGGVGSTAIQLCRLRGVRVIGIASAAKHSLLLKAGCDAVIDRSEPDLEAAIRKTAGGPVDIVLDVVGGAMFMPVINALRQGGRYASCGAISGPTVNFDLRRLIYRDLKLSGATITPPGTMARLVRLIERGLLKPQLAASFPLKELHAAQRAFLAKDHVGNIVVTP</sequence>
<dbReference type="SMART" id="SM00829">
    <property type="entry name" value="PKS_ER"/>
    <property type="match status" value="1"/>
</dbReference>
<protein>
    <submittedName>
        <fullName evidence="3">Alcohol dehydrogenase</fullName>
    </submittedName>
</protein>
<evidence type="ECO:0000256" key="1">
    <source>
        <dbReference type="ARBA" id="ARBA00022857"/>
    </source>
</evidence>
<keyword evidence="1" id="KW-0521">NADP</keyword>
<keyword evidence="4" id="KW-1185">Reference proteome</keyword>
<dbReference type="InterPro" id="IPR036291">
    <property type="entry name" value="NAD(P)-bd_dom_sf"/>
</dbReference>
<gene>
    <name evidence="3" type="ORF">D2N39_18790</name>
</gene>
<dbReference type="Gene3D" id="3.40.50.720">
    <property type="entry name" value="NAD(P)-binding Rossmann-like Domain"/>
    <property type="match status" value="1"/>
</dbReference>
<dbReference type="InterPro" id="IPR011032">
    <property type="entry name" value="GroES-like_sf"/>
</dbReference>
<proteinExistence type="predicted"/>
<dbReference type="RefSeq" id="WP_119136382.1">
    <property type="nucleotide sequence ID" value="NZ_QXXQ01000015.1"/>
</dbReference>
<comment type="caution">
    <text evidence="3">The sequence shown here is derived from an EMBL/GenBank/DDBJ whole genome shotgun (WGS) entry which is preliminary data.</text>
</comment>
<name>A0A398BKN4_9RHOB</name>
<dbReference type="Pfam" id="PF08240">
    <property type="entry name" value="ADH_N"/>
    <property type="match status" value="1"/>
</dbReference>
<dbReference type="InterPro" id="IPR013154">
    <property type="entry name" value="ADH-like_N"/>
</dbReference>
<dbReference type="InterPro" id="IPR013149">
    <property type="entry name" value="ADH-like_C"/>
</dbReference>
<evidence type="ECO:0000259" key="2">
    <source>
        <dbReference type="SMART" id="SM00829"/>
    </source>
</evidence>
<dbReference type="SUPFAM" id="SSF51735">
    <property type="entry name" value="NAD(P)-binding Rossmann-fold domains"/>
    <property type="match status" value="1"/>
</dbReference>
<dbReference type="Proteomes" id="UP000266649">
    <property type="component" value="Unassembled WGS sequence"/>
</dbReference>
<dbReference type="Gene3D" id="3.90.180.10">
    <property type="entry name" value="Medium-chain alcohol dehydrogenases, catalytic domain"/>
    <property type="match status" value="1"/>
</dbReference>
<evidence type="ECO:0000313" key="3">
    <source>
        <dbReference type="EMBL" id="RID90244.1"/>
    </source>
</evidence>
<accession>A0A398BKN4</accession>
<reference evidence="3 4" key="1">
    <citation type="submission" date="2018-09" db="EMBL/GenBank/DDBJ databases">
        <title>Gemmobacter lutimaris sp. nov., a marine bacterium isolated from tidal flat.</title>
        <authorList>
            <person name="Lee D.W."/>
            <person name="Yoo Y."/>
            <person name="Kim J.-J."/>
            <person name="Kim B.S."/>
        </authorList>
    </citation>
    <scope>NUCLEOTIDE SEQUENCE [LARGE SCALE GENOMIC DNA]</scope>
    <source>
        <strain evidence="3 4">YJ-T1-11</strain>
    </source>
</reference>
<dbReference type="EMBL" id="QXXQ01000015">
    <property type="protein sequence ID" value="RID90244.1"/>
    <property type="molecule type" value="Genomic_DNA"/>
</dbReference>
<dbReference type="PANTHER" id="PTHR44154:SF1">
    <property type="entry name" value="QUINONE OXIDOREDUCTASE"/>
    <property type="match status" value="1"/>
</dbReference>
<dbReference type="CDD" id="cd08274">
    <property type="entry name" value="MDR9"/>
    <property type="match status" value="1"/>
</dbReference>
<dbReference type="GO" id="GO:0016491">
    <property type="term" value="F:oxidoreductase activity"/>
    <property type="evidence" value="ECO:0007669"/>
    <property type="project" value="InterPro"/>
</dbReference>
<dbReference type="AlphaFoldDB" id="A0A398BKN4"/>
<dbReference type="OrthoDB" id="9788224at2"/>
<organism evidence="3 4">
    <name type="scientific">Gemmobacter lutimaris</name>
    <dbReference type="NCBI Taxonomy" id="2306023"/>
    <lineage>
        <taxon>Bacteria</taxon>
        <taxon>Pseudomonadati</taxon>
        <taxon>Pseudomonadota</taxon>
        <taxon>Alphaproteobacteria</taxon>
        <taxon>Rhodobacterales</taxon>
        <taxon>Paracoccaceae</taxon>
        <taxon>Gemmobacter</taxon>
    </lineage>
</organism>
<feature type="domain" description="Enoyl reductase (ER)" evidence="2">
    <location>
        <begin position="10"/>
        <end position="359"/>
    </location>
</feature>
<dbReference type="PANTHER" id="PTHR44154">
    <property type="entry name" value="QUINONE OXIDOREDUCTASE"/>
    <property type="match status" value="1"/>
</dbReference>
<dbReference type="InterPro" id="IPR051603">
    <property type="entry name" value="Zinc-ADH_QOR/CCCR"/>
</dbReference>
<dbReference type="InterPro" id="IPR020843">
    <property type="entry name" value="ER"/>
</dbReference>
<dbReference type="SUPFAM" id="SSF50129">
    <property type="entry name" value="GroES-like"/>
    <property type="match status" value="1"/>
</dbReference>
<dbReference type="Pfam" id="PF00107">
    <property type="entry name" value="ADH_zinc_N"/>
    <property type="match status" value="1"/>
</dbReference>
<evidence type="ECO:0000313" key="4">
    <source>
        <dbReference type="Proteomes" id="UP000266649"/>
    </source>
</evidence>